<feature type="compositionally biased region" description="Polar residues" evidence="4">
    <location>
        <begin position="946"/>
        <end position="971"/>
    </location>
</feature>
<keyword evidence="2" id="KW-0813">Transport</keyword>
<feature type="region of interest" description="Disordered" evidence="4">
    <location>
        <begin position="1397"/>
        <end position="1416"/>
    </location>
</feature>
<dbReference type="InterPro" id="IPR039462">
    <property type="entry name" value="Nup159/Nup146_N"/>
</dbReference>
<accession>A0A7H9HNT6</accession>
<name>A0A7H9HNT6_9SACH</name>
<feature type="compositionally biased region" description="Polar residues" evidence="4">
    <location>
        <begin position="852"/>
        <end position="875"/>
    </location>
</feature>
<dbReference type="Proteomes" id="UP000510647">
    <property type="component" value="Chromosome 2"/>
</dbReference>
<feature type="compositionally biased region" description="Basic and acidic residues" evidence="4">
    <location>
        <begin position="839"/>
        <end position="850"/>
    </location>
</feature>
<feature type="compositionally biased region" description="Polar residues" evidence="4">
    <location>
        <begin position="717"/>
        <end position="727"/>
    </location>
</feature>
<feature type="compositionally biased region" description="Basic and acidic residues" evidence="4">
    <location>
        <begin position="987"/>
        <end position="1005"/>
    </location>
</feature>
<keyword evidence="3" id="KW-0539">Nucleus</keyword>
<evidence type="ECO:0000256" key="3">
    <source>
        <dbReference type="ARBA" id="ARBA00023242"/>
    </source>
</evidence>
<feature type="region of interest" description="Disordered" evidence="4">
    <location>
        <begin position="603"/>
        <end position="875"/>
    </location>
</feature>
<evidence type="ECO:0000256" key="2">
    <source>
        <dbReference type="ARBA" id="ARBA00022448"/>
    </source>
</evidence>
<dbReference type="EMBL" id="CP059268">
    <property type="protein sequence ID" value="QLQ78963.1"/>
    <property type="molecule type" value="Genomic_DNA"/>
</dbReference>
<feature type="compositionally biased region" description="Polar residues" evidence="4">
    <location>
        <begin position="631"/>
        <end position="648"/>
    </location>
</feature>
<evidence type="ECO:0000256" key="4">
    <source>
        <dbReference type="SAM" id="MobiDB-lite"/>
    </source>
</evidence>
<reference evidence="6 7" key="1">
    <citation type="submission" date="2020-06" db="EMBL/GenBank/DDBJ databases">
        <title>The yeast mating-type switching endonuclease HO is a domesticated member of an unorthodox homing genetic element family.</title>
        <authorList>
            <person name="Coughlan A.Y."/>
            <person name="Lombardi L."/>
            <person name="Braun-Galleani S."/>
            <person name="Martos A.R."/>
            <person name="Galeote V."/>
            <person name="Bigey F."/>
            <person name="Dequin S."/>
            <person name="Byrne K.P."/>
            <person name="Wolfe K.H."/>
        </authorList>
    </citation>
    <scope>NUCLEOTIDE SEQUENCE [LARGE SCALE GENOMIC DNA]</scope>
    <source>
        <strain evidence="6 7">CBS2947</strain>
    </source>
</reference>
<dbReference type="SUPFAM" id="SSF117289">
    <property type="entry name" value="Nucleoporin domain"/>
    <property type="match status" value="1"/>
</dbReference>
<dbReference type="OrthoDB" id="248320at2759"/>
<evidence type="ECO:0000259" key="5">
    <source>
        <dbReference type="Pfam" id="PF16755"/>
    </source>
</evidence>
<feature type="compositionally biased region" description="Basic and acidic residues" evidence="4">
    <location>
        <begin position="1014"/>
        <end position="1059"/>
    </location>
</feature>
<feature type="region of interest" description="Disordered" evidence="4">
    <location>
        <begin position="887"/>
        <end position="1086"/>
    </location>
</feature>
<feature type="compositionally biased region" description="Low complexity" evidence="4">
    <location>
        <begin position="655"/>
        <end position="666"/>
    </location>
</feature>
<evidence type="ECO:0000256" key="1">
    <source>
        <dbReference type="ARBA" id="ARBA00004123"/>
    </source>
</evidence>
<gene>
    <name evidence="6" type="ORF">HG537_0B03100</name>
</gene>
<dbReference type="Gene3D" id="2.130.10.10">
    <property type="entry name" value="YVTN repeat-like/Quinoprotein amine dehydrogenase"/>
    <property type="match status" value="1"/>
</dbReference>
<evidence type="ECO:0000313" key="7">
    <source>
        <dbReference type="Proteomes" id="UP000510647"/>
    </source>
</evidence>
<proteinExistence type="predicted"/>
<feature type="domain" description="Nucleoporin Nup159/Nup146 N-terminal" evidence="5">
    <location>
        <begin position="36"/>
        <end position="380"/>
    </location>
</feature>
<feature type="compositionally biased region" description="Low complexity" evidence="4">
    <location>
        <begin position="680"/>
        <end position="689"/>
    </location>
</feature>
<feature type="compositionally biased region" description="Low complexity" evidence="4">
    <location>
        <begin position="828"/>
        <end position="838"/>
    </location>
</feature>
<organism evidence="6 7">
    <name type="scientific">Torulaspora globosa</name>
    <dbReference type="NCBI Taxonomy" id="48254"/>
    <lineage>
        <taxon>Eukaryota</taxon>
        <taxon>Fungi</taxon>
        <taxon>Dikarya</taxon>
        <taxon>Ascomycota</taxon>
        <taxon>Saccharomycotina</taxon>
        <taxon>Saccharomycetes</taxon>
        <taxon>Saccharomycetales</taxon>
        <taxon>Saccharomycetaceae</taxon>
        <taxon>Torulaspora</taxon>
    </lineage>
</organism>
<dbReference type="Pfam" id="PF16755">
    <property type="entry name" value="Beta-prop_NUP159_NUP214"/>
    <property type="match status" value="1"/>
</dbReference>
<dbReference type="GO" id="GO:0005634">
    <property type="term" value="C:nucleus"/>
    <property type="evidence" value="ECO:0007669"/>
    <property type="project" value="UniProtKB-SubCell"/>
</dbReference>
<feature type="compositionally biased region" description="Polar residues" evidence="4">
    <location>
        <begin position="690"/>
        <end position="709"/>
    </location>
</feature>
<feature type="compositionally biased region" description="Polar residues" evidence="4">
    <location>
        <begin position="890"/>
        <end position="899"/>
    </location>
</feature>
<feature type="region of interest" description="Disordered" evidence="4">
    <location>
        <begin position="403"/>
        <end position="446"/>
    </location>
</feature>
<feature type="compositionally biased region" description="Basic and acidic residues" evidence="4">
    <location>
        <begin position="410"/>
        <end position="422"/>
    </location>
</feature>
<evidence type="ECO:0000313" key="6">
    <source>
        <dbReference type="EMBL" id="QLQ78963.1"/>
    </source>
</evidence>
<dbReference type="InterPro" id="IPR015943">
    <property type="entry name" value="WD40/YVTN_repeat-like_dom_sf"/>
</dbReference>
<comment type="subcellular location">
    <subcellularLocation>
        <location evidence="1">Nucleus</location>
    </subcellularLocation>
</comment>
<sequence>MMSSIGEEIHTETSEDFGFKKLGQAVILPSYNEKLPFASLQNLDISNKYGLYIASCGGKVVIGDLQLLRDFIQNHKDTEISFRWEKELDEVIAVKFLTDNEALIVCRTGIVYRIDCTEFDSFEEVCSLKEPLLQVSVSQAKQVLAITSQQKLLYSDLRKSSGPVEVANGVVSFDSVGDEVYLLLNNNSIQIQKLAEDRLELQSTFTVPSELLEELGDQYQPLLLKVLNKTQLLVVYGEEVPESAEDVMYDHKTYIVKLSAENSTFSESFDITPAFGTVLRYPTAYDVPLEGLTGENKTINVLASACSSEVTIWDSAEVVQPSQDSERAVLPISKVTDNDTNPVGMALDVRTAGNISEPCQGVDSVEKLPLIYILNNEGSLQIVGLYHSSAIKQGTFRVPDVTKSTTDLAEGSKFRQLEDTADRTAGAQEKAGHEISGELENTAEGTIAEESREVAAGAKLESESAFGAPAFKNLNIGSTFGSSAFGTSESKSAFGTPSFGSTTTESAFGNPSFGQPGSKPAFGAPAFGAPSFGSSGAKGTFGTSEDKPAFGTPSFGSTGAESAFGKPSFGDFGAKSAFGSSAFGTTSFGDLGSKPALNAAENKSAFGTPSFGGPGTQSAFGKPSFGDSDSKPTFGTQSFGDTNTSSSFGLPGFASSDNKSSLSSTSKITPLKGSETKHAFGTTSFGTSSKSPFDNFPSSSLQGQKSPFANSPFGKFAQNNLPSSGESPSPFASLLTKKADDSQKPAFASSGKLDGLSSTLVTSEEQADDLKIGNADEEETASAEANYEALNDEETQNEAVASEAEKISEDEASSSPENVEPEEENQKLSELNSQQESQSSRDKIDFKDTDLSDSTVEQGTPSQTSITNDTEGAKSSISAITARIKEGAKLSTSDLQINQFGGKDDMRSASPSPFTAFSGDLKKASSPGFSFANISSTGEKAEKQISKLSLGTAQENVSVSTKPVNSSGTTESADEKEATQKNPFLTKQDDSSRGKTEAIPDKSSSKLDTVIKSSDNDIRPADAPKESDTAKRDTDRDFSPDKPKDASYAEIESSQRLDMDTANNDFSYSEESETGDSDSSREESYDALDDVLQEELEEAIRTKHQARETEPPSTTVDKALPPKENVKEKTEYVSQGIQVYEAVDTELQTDIPNTCDFVVQSFENDETICALQNMPKRLPAYYTSANITAMKFTSQDLTMRSIEKTYHVLSSEIAVWQENAKNIEHFLKDQSTSCIERRTIESLPSIYTWRLKESQRLQDIITEEMNSFTESARKIKQLQERLAESNVAKTKYSQEELYKVKNDYYHYEMASSNPGFAELKYHQLEMQSELRRKMLNAAEKLNHIEEMLQILKLYTVEREDIGNNAYVHKLARDLADRDNLYNEIARLREQVDDLVVKNHSSESQADAPKDPDVNKQEVQSLPVAELCLKLRTRIQIGSLLKKR</sequence>
<keyword evidence="7" id="KW-1185">Reference proteome</keyword>
<protein>
    <recommendedName>
        <fullName evidence="5">Nucleoporin Nup159/Nup146 N-terminal domain-containing protein</fullName>
    </recommendedName>
</protein>